<accession>M2ADB0</accession>
<sequence length="257" mass="29802">MVTRRWSFLLLGLLALTTRPVSSQEQRVQAVQEFNALNQLVAEEPKPPAKKPIPPEFLKPLVNAELSFVHRVCEPTEEQMKAIVESAQDSLEGMVDILDPKVRGRTASTIQYRGLDGQRLNQNPVRRIREDTMEYLPLLLSDEQYQKYKQESSQRERFEQEAASDYLAALVTYKLTLSKSQQRKLREVFLEEWPDLDSQWVVAYIDNQRFVPIIPSNLLRKVLTTEQQVAWASFQQVNISVMLGQNAELFLEKEWLP</sequence>
<name>M2ADB0_9BACT</name>
<dbReference type="PATRIC" id="fig|1263867.3.peg.4527"/>
<comment type="caution">
    <text evidence="2">The sequence shown here is derived from an EMBL/GenBank/DDBJ whole genome shotgun (WGS) entry which is preliminary data.</text>
</comment>
<reference evidence="2" key="2">
    <citation type="journal article" date="2013" name="Mar. Genomics">
        <title>Expression of sulfatases in Rhodopirellula baltica and the diversity of sulfatases in the genus Rhodopirellula.</title>
        <authorList>
            <person name="Wegner C.E."/>
            <person name="Richter-Heitmann T."/>
            <person name="Klindworth A."/>
            <person name="Klockow C."/>
            <person name="Richter M."/>
            <person name="Achstetter T."/>
            <person name="Glockner F.O."/>
            <person name="Harder J."/>
        </authorList>
    </citation>
    <scope>NUCLEOTIDE SEQUENCE [LARGE SCALE GENOMIC DNA]</scope>
    <source>
        <strain evidence="2">6C</strain>
    </source>
</reference>
<dbReference type="Proteomes" id="UP000011529">
    <property type="component" value="Unassembled WGS sequence"/>
</dbReference>
<dbReference type="RefSeq" id="WP_008659511.1">
    <property type="nucleotide sequence ID" value="NZ_ANMO01000197.1"/>
</dbReference>
<organism evidence="2 3">
    <name type="scientific">Rhodopirellula europaea 6C</name>
    <dbReference type="NCBI Taxonomy" id="1263867"/>
    <lineage>
        <taxon>Bacteria</taxon>
        <taxon>Pseudomonadati</taxon>
        <taxon>Planctomycetota</taxon>
        <taxon>Planctomycetia</taxon>
        <taxon>Pirellulales</taxon>
        <taxon>Pirellulaceae</taxon>
        <taxon>Rhodopirellula</taxon>
    </lineage>
</organism>
<feature type="signal peptide" evidence="1">
    <location>
        <begin position="1"/>
        <end position="23"/>
    </location>
</feature>
<dbReference type="AlphaFoldDB" id="M2ADB0"/>
<keyword evidence="3" id="KW-1185">Reference proteome</keyword>
<dbReference type="EMBL" id="ANMO01000197">
    <property type="protein sequence ID" value="EMB15035.1"/>
    <property type="molecule type" value="Genomic_DNA"/>
</dbReference>
<feature type="chain" id="PRO_5004020959" evidence="1">
    <location>
        <begin position="24"/>
        <end position="257"/>
    </location>
</feature>
<evidence type="ECO:0000313" key="3">
    <source>
        <dbReference type="Proteomes" id="UP000011529"/>
    </source>
</evidence>
<reference evidence="2" key="1">
    <citation type="submission" date="2012-11" db="EMBL/GenBank/DDBJ databases">
        <title>Permanent draft genomes of Rhodopirellula europaea strain SH398 and 6C.</title>
        <authorList>
            <person name="Richter M."/>
            <person name="Richter-Heitmann T."/>
            <person name="Frank C."/>
            <person name="Harder J."/>
            <person name="Glockner F.O."/>
        </authorList>
    </citation>
    <scope>NUCLEOTIDE SEQUENCE</scope>
    <source>
        <strain evidence="2">6C</strain>
    </source>
</reference>
<proteinExistence type="predicted"/>
<gene>
    <name evidence="2" type="ORF">RE6C_04225</name>
</gene>
<keyword evidence="1" id="KW-0732">Signal</keyword>
<evidence type="ECO:0000256" key="1">
    <source>
        <dbReference type="SAM" id="SignalP"/>
    </source>
</evidence>
<evidence type="ECO:0000313" key="2">
    <source>
        <dbReference type="EMBL" id="EMB15035.1"/>
    </source>
</evidence>
<protein>
    <submittedName>
        <fullName evidence="2">Signal peptide protein</fullName>
    </submittedName>
</protein>